<dbReference type="PIRSF" id="PIRSF004553">
    <property type="entry name" value="CHP00095"/>
    <property type="match status" value="1"/>
</dbReference>
<dbReference type="Gene3D" id="3.40.50.150">
    <property type="entry name" value="Vaccinia Virus protein VP39"/>
    <property type="match status" value="1"/>
</dbReference>
<evidence type="ECO:0000313" key="3">
    <source>
        <dbReference type="EMBL" id="SFG35388.1"/>
    </source>
</evidence>
<keyword evidence="4" id="KW-1185">Reference proteome</keyword>
<dbReference type="InterPro" id="IPR004398">
    <property type="entry name" value="RNA_MeTrfase_RsmD"/>
</dbReference>
<gene>
    <name evidence="3" type="ORF">SAMN04488025_12818</name>
</gene>
<sequence>MFNPPRGVVGMRVIAGSARGIRLKTVPGNRVRPTLDRAKETLFQVIGPYFDGGWVLDLFAGTGSLGIEALSRGCDRAVFVDRSRASVQTIRDNLQKTGFIERSEVHREDVRSALRKLVRRGIRFRLVFLDPPYRENLLVPVLKKVAEISLLRENGIVIAEHDFRLSPPDRVATLVAYRRLTFGEAAITLYAPDADE</sequence>
<dbReference type="Proteomes" id="UP000198661">
    <property type="component" value="Unassembled WGS sequence"/>
</dbReference>
<name>A0A1I2R4H8_9BACL</name>
<reference evidence="3 4" key="1">
    <citation type="submission" date="2016-10" db="EMBL/GenBank/DDBJ databases">
        <authorList>
            <person name="de Groot N.N."/>
        </authorList>
    </citation>
    <scope>NUCLEOTIDE SEQUENCE [LARGE SCALE GENOMIC DNA]</scope>
    <source>
        <strain evidence="3 4">DSM 44945</strain>
    </source>
</reference>
<dbReference type="InterPro" id="IPR029063">
    <property type="entry name" value="SAM-dependent_MTases_sf"/>
</dbReference>
<keyword evidence="1 3" id="KW-0489">Methyltransferase</keyword>
<accession>A0A1I2R4H8</accession>
<evidence type="ECO:0000256" key="2">
    <source>
        <dbReference type="ARBA" id="ARBA00022679"/>
    </source>
</evidence>
<organism evidence="3 4">
    <name type="scientific">Planifilum fulgidum</name>
    <dbReference type="NCBI Taxonomy" id="201973"/>
    <lineage>
        <taxon>Bacteria</taxon>
        <taxon>Bacillati</taxon>
        <taxon>Bacillota</taxon>
        <taxon>Bacilli</taxon>
        <taxon>Bacillales</taxon>
        <taxon>Thermoactinomycetaceae</taxon>
        <taxon>Planifilum</taxon>
    </lineage>
</organism>
<keyword evidence="2 3" id="KW-0808">Transferase</keyword>
<dbReference type="CDD" id="cd02440">
    <property type="entry name" value="AdoMet_MTases"/>
    <property type="match status" value="1"/>
</dbReference>
<dbReference type="GO" id="GO:0008168">
    <property type="term" value="F:methyltransferase activity"/>
    <property type="evidence" value="ECO:0007669"/>
    <property type="project" value="UniProtKB-KW"/>
</dbReference>
<dbReference type="STRING" id="201973.SAMN04488025_12818"/>
<evidence type="ECO:0000256" key="1">
    <source>
        <dbReference type="ARBA" id="ARBA00022603"/>
    </source>
</evidence>
<dbReference type="EMBL" id="FOOK01000028">
    <property type="protein sequence ID" value="SFG35388.1"/>
    <property type="molecule type" value="Genomic_DNA"/>
</dbReference>
<proteinExistence type="predicted"/>
<evidence type="ECO:0000313" key="4">
    <source>
        <dbReference type="Proteomes" id="UP000198661"/>
    </source>
</evidence>
<dbReference type="NCBIfam" id="TIGR00095">
    <property type="entry name" value="16S rRNA (guanine(966)-N(2))-methyltransferase RsmD"/>
    <property type="match status" value="1"/>
</dbReference>
<dbReference type="PANTHER" id="PTHR43542">
    <property type="entry name" value="METHYLTRANSFERASE"/>
    <property type="match status" value="1"/>
</dbReference>
<protein>
    <submittedName>
        <fullName evidence="3">16S rRNA (Guanine(966)-N(2))-methyltransferase RsmD</fullName>
    </submittedName>
</protein>
<dbReference type="Pfam" id="PF03602">
    <property type="entry name" value="Cons_hypoth95"/>
    <property type="match status" value="1"/>
</dbReference>
<dbReference type="AlphaFoldDB" id="A0A1I2R4H8"/>
<dbReference type="GO" id="GO:0031167">
    <property type="term" value="P:rRNA methylation"/>
    <property type="evidence" value="ECO:0007669"/>
    <property type="project" value="InterPro"/>
</dbReference>
<dbReference type="SUPFAM" id="SSF53335">
    <property type="entry name" value="S-adenosyl-L-methionine-dependent methyltransferases"/>
    <property type="match status" value="1"/>
</dbReference>
<dbReference type="PANTHER" id="PTHR43542:SF1">
    <property type="entry name" value="METHYLTRANSFERASE"/>
    <property type="match status" value="1"/>
</dbReference>